<dbReference type="STRING" id="7398.A0A1A9ZY61"/>
<dbReference type="GO" id="GO:0005814">
    <property type="term" value="C:centriole"/>
    <property type="evidence" value="ECO:0007669"/>
    <property type="project" value="TreeGrafter"/>
</dbReference>
<reference evidence="1" key="2">
    <citation type="submission" date="2020-05" db="UniProtKB">
        <authorList>
            <consortium name="EnsemblMetazoa"/>
        </authorList>
    </citation>
    <scope>IDENTIFICATION</scope>
    <source>
        <strain evidence="1">IAEA</strain>
    </source>
</reference>
<dbReference type="GO" id="GO:0036064">
    <property type="term" value="C:ciliary basal body"/>
    <property type="evidence" value="ECO:0007669"/>
    <property type="project" value="InterPro"/>
</dbReference>
<dbReference type="GO" id="GO:0010457">
    <property type="term" value="P:centriole-centriole cohesion"/>
    <property type="evidence" value="ECO:0007669"/>
    <property type="project" value="TreeGrafter"/>
</dbReference>
<dbReference type="VEuPathDB" id="VectorBase:GPAI028682"/>
<dbReference type="GO" id="GO:0005813">
    <property type="term" value="C:centrosome"/>
    <property type="evidence" value="ECO:0007669"/>
    <property type="project" value="InterPro"/>
</dbReference>
<accession>A0A1A9ZY61</accession>
<dbReference type="SUPFAM" id="SSF48371">
    <property type="entry name" value="ARM repeat"/>
    <property type="match status" value="1"/>
</dbReference>
<dbReference type="GO" id="GO:0032053">
    <property type="term" value="P:ciliary basal body organization"/>
    <property type="evidence" value="ECO:0007669"/>
    <property type="project" value="TreeGrafter"/>
</dbReference>
<dbReference type="PANTHER" id="PTHR31691:SF1">
    <property type="entry name" value="ROTATIN"/>
    <property type="match status" value="1"/>
</dbReference>
<proteinExistence type="predicted"/>
<sequence>MYFLTTAHTTLMERKKILRRLRSDPLKSYAYNKLAGAFKRHIGCLMNGENYSIESSNALLLGAQIVGVPIFTELLLHLIFEASENPNESIKDNCLGILTLFLKSERLFDIYWNNLVALMVPLMPLLICCTFSEQLMCILLKLYDPDCQHLPPIAIAVVVDGISTMNTLFNILDTTDIEPCVRKSTLMQINVLCVNWRITADLCETGAFYLIMQALENAMQKDCDVDYPDTAIVAISILTKVLLYDAAVRCELSETPNIYILLLRALMMFVHDVQLKQDASICLFLLLFPHEIVATENSLTAPCVLGNL</sequence>
<dbReference type="InterPro" id="IPR030791">
    <property type="entry name" value="Rotatin"/>
</dbReference>
<name>A0A1A9ZY61_GLOPL</name>
<reference evidence="2" key="1">
    <citation type="submission" date="2014-03" db="EMBL/GenBank/DDBJ databases">
        <authorList>
            <person name="Aksoy S."/>
            <person name="Warren W."/>
            <person name="Wilson R.K."/>
        </authorList>
    </citation>
    <scope>NUCLEOTIDE SEQUENCE [LARGE SCALE GENOMIC DNA]</scope>
    <source>
        <strain evidence="2">IAEA</strain>
    </source>
</reference>
<evidence type="ECO:0000313" key="1">
    <source>
        <dbReference type="EnsemblMetazoa" id="GPAI028682-PA"/>
    </source>
</evidence>
<dbReference type="GO" id="GO:0007099">
    <property type="term" value="P:centriole replication"/>
    <property type="evidence" value="ECO:0007669"/>
    <property type="project" value="TreeGrafter"/>
</dbReference>
<protein>
    <submittedName>
        <fullName evidence="1">Uncharacterized protein</fullName>
    </submittedName>
</protein>
<evidence type="ECO:0000313" key="2">
    <source>
        <dbReference type="Proteomes" id="UP000092445"/>
    </source>
</evidence>
<dbReference type="Proteomes" id="UP000092445">
    <property type="component" value="Unassembled WGS sequence"/>
</dbReference>
<dbReference type="EnsemblMetazoa" id="GPAI028682-RA">
    <property type="protein sequence ID" value="GPAI028682-PA"/>
    <property type="gene ID" value="GPAI028682"/>
</dbReference>
<dbReference type="AlphaFoldDB" id="A0A1A9ZY61"/>
<keyword evidence="2" id="KW-1185">Reference proteome</keyword>
<organism evidence="1 2">
    <name type="scientific">Glossina pallidipes</name>
    <name type="common">Tsetse fly</name>
    <dbReference type="NCBI Taxonomy" id="7398"/>
    <lineage>
        <taxon>Eukaryota</taxon>
        <taxon>Metazoa</taxon>
        <taxon>Ecdysozoa</taxon>
        <taxon>Arthropoda</taxon>
        <taxon>Hexapoda</taxon>
        <taxon>Insecta</taxon>
        <taxon>Pterygota</taxon>
        <taxon>Neoptera</taxon>
        <taxon>Endopterygota</taxon>
        <taxon>Diptera</taxon>
        <taxon>Brachycera</taxon>
        <taxon>Muscomorpha</taxon>
        <taxon>Hippoboscoidea</taxon>
        <taxon>Glossinidae</taxon>
        <taxon>Glossina</taxon>
    </lineage>
</organism>
<dbReference type="PANTHER" id="PTHR31691">
    <property type="entry name" value="ROTATIN"/>
    <property type="match status" value="1"/>
</dbReference>
<dbReference type="InterPro" id="IPR016024">
    <property type="entry name" value="ARM-type_fold"/>
</dbReference>